<keyword evidence="3" id="KW-1185">Reference proteome</keyword>
<evidence type="ECO:0000256" key="1">
    <source>
        <dbReference type="SAM" id="Phobius"/>
    </source>
</evidence>
<accession>A0ABW3MHU1</accession>
<protein>
    <submittedName>
        <fullName evidence="2">Uncharacterized protein</fullName>
    </submittedName>
</protein>
<comment type="caution">
    <text evidence="2">The sequence shown here is derived from an EMBL/GenBank/DDBJ whole genome shotgun (WGS) entry which is preliminary data.</text>
</comment>
<name>A0ABW3MHU1_9PSEU</name>
<evidence type="ECO:0000313" key="2">
    <source>
        <dbReference type="EMBL" id="MFD1049642.1"/>
    </source>
</evidence>
<gene>
    <name evidence="2" type="ORF">ACFQ1S_31005</name>
</gene>
<keyword evidence="1" id="KW-1133">Transmembrane helix</keyword>
<proteinExistence type="predicted"/>
<organism evidence="2 3">
    <name type="scientific">Kibdelosporangium lantanae</name>
    <dbReference type="NCBI Taxonomy" id="1497396"/>
    <lineage>
        <taxon>Bacteria</taxon>
        <taxon>Bacillati</taxon>
        <taxon>Actinomycetota</taxon>
        <taxon>Actinomycetes</taxon>
        <taxon>Pseudonocardiales</taxon>
        <taxon>Pseudonocardiaceae</taxon>
        <taxon>Kibdelosporangium</taxon>
    </lineage>
</organism>
<sequence length="70" mass="7680">MHLGGLQQPQLLVLGQVRRVPGEVGQLGRATIFIYLAISLTTQGVVLRQRAHRYSSNVISGGATRNNRVR</sequence>
<keyword evidence="1" id="KW-0812">Transmembrane</keyword>
<reference evidence="3" key="1">
    <citation type="journal article" date="2019" name="Int. J. Syst. Evol. Microbiol.">
        <title>The Global Catalogue of Microorganisms (GCM) 10K type strain sequencing project: providing services to taxonomists for standard genome sequencing and annotation.</title>
        <authorList>
            <consortium name="The Broad Institute Genomics Platform"/>
            <consortium name="The Broad Institute Genome Sequencing Center for Infectious Disease"/>
            <person name="Wu L."/>
            <person name="Ma J."/>
        </authorList>
    </citation>
    <scope>NUCLEOTIDE SEQUENCE [LARGE SCALE GENOMIC DNA]</scope>
    <source>
        <strain evidence="3">JCM 31486</strain>
    </source>
</reference>
<keyword evidence="1" id="KW-0472">Membrane</keyword>
<dbReference type="EMBL" id="JBHTIS010002308">
    <property type="protein sequence ID" value="MFD1049642.1"/>
    <property type="molecule type" value="Genomic_DNA"/>
</dbReference>
<feature type="transmembrane region" description="Helical" evidence="1">
    <location>
        <begin position="27"/>
        <end position="47"/>
    </location>
</feature>
<evidence type="ECO:0000313" key="3">
    <source>
        <dbReference type="Proteomes" id="UP001597045"/>
    </source>
</evidence>
<dbReference type="Proteomes" id="UP001597045">
    <property type="component" value="Unassembled WGS sequence"/>
</dbReference>